<dbReference type="AlphaFoldDB" id="A0A0A9F0Z7"/>
<sequence length="60" mass="6726">MQPKPSLDTCLKALGAELHMLSLSSPFLFFSWIESTAPLPWHGRLTCVYVYQLSLRSSLG</sequence>
<name>A0A0A9F0Z7_ARUDO</name>
<reference evidence="1" key="1">
    <citation type="submission" date="2014-09" db="EMBL/GenBank/DDBJ databases">
        <authorList>
            <person name="Magalhaes I.L.F."/>
            <person name="Oliveira U."/>
            <person name="Santos F.R."/>
            <person name="Vidigal T.H.D.A."/>
            <person name="Brescovit A.D."/>
            <person name="Santos A.J."/>
        </authorList>
    </citation>
    <scope>NUCLEOTIDE SEQUENCE</scope>
    <source>
        <tissue evidence="1">Shoot tissue taken approximately 20 cm above the soil surface</tissue>
    </source>
</reference>
<dbReference type="EMBL" id="GBRH01191226">
    <property type="protein sequence ID" value="JAE06670.1"/>
    <property type="molecule type" value="Transcribed_RNA"/>
</dbReference>
<proteinExistence type="predicted"/>
<protein>
    <submittedName>
        <fullName evidence="1">Uncharacterized protein</fullName>
    </submittedName>
</protein>
<accession>A0A0A9F0Z7</accession>
<organism evidence="1">
    <name type="scientific">Arundo donax</name>
    <name type="common">Giant reed</name>
    <name type="synonym">Donax arundinaceus</name>
    <dbReference type="NCBI Taxonomy" id="35708"/>
    <lineage>
        <taxon>Eukaryota</taxon>
        <taxon>Viridiplantae</taxon>
        <taxon>Streptophyta</taxon>
        <taxon>Embryophyta</taxon>
        <taxon>Tracheophyta</taxon>
        <taxon>Spermatophyta</taxon>
        <taxon>Magnoliopsida</taxon>
        <taxon>Liliopsida</taxon>
        <taxon>Poales</taxon>
        <taxon>Poaceae</taxon>
        <taxon>PACMAD clade</taxon>
        <taxon>Arundinoideae</taxon>
        <taxon>Arundineae</taxon>
        <taxon>Arundo</taxon>
    </lineage>
</organism>
<evidence type="ECO:0000313" key="1">
    <source>
        <dbReference type="EMBL" id="JAE06670.1"/>
    </source>
</evidence>
<reference evidence="1" key="2">
    <citation type="journal article" date="2015" name="Data Brief">
        <title>Shoot transcriptome of the giant reed, Arundo donax.</title>
        <authorList>
            <person name="Barrero R.A."/>
            <person name="Guerrero F.D."/>
            <person name="Moolhuijzen P."/>
            <person name="Goolsby J.A."/>
            <person name="Tidwell J."/>
            <person name="Bellgard S.E."/>
            <person name="Bellgard M.I."/>
        </authorList>
    </citation>
    <scope>NUCLEOTIDE SEQUENCE</scope>
    <source>
        <tissue evidence="1">Shoot tissue taken approximately 20 cm above the soil surface</tissue>
    </source>
</reference>